<dbReference type="AlphaFoldDB" id="A0A0S4LP75"/>
<dbReference type="InterPro" id="IPR011856">
    <property type="entry name" value="tRNA_endonuc-like_dom_sf"/>
</dbReference>
<dbReference type="GO" id="GO:0003676">
    <property type="term" value="F:nucleic acid binding"/>
    <property type="evidence" value="ECO:0007669"/>
    <property type="project" value="InterPro"/>
</dbReference>
<accession>A0A0S4LP75</accession>
<reference evidence="1 2" key="1">
    <citation type="submission" date="2015-10" db="EMBL/GenBank/DDBJ databases">
        <authorList>
            <person name="Gilbert D.G."/>
        </authorList>
    </citation>
    <scope>NUCLEOTIDE SEQUENCE [LARGE SCALE GENOMIC DNA]</scope>
    <source>
        <strain evidence="1">COMA1</strain>
    </source>
</reference>
<evidence type="ECO:0000313" key="1">
    <source>
        <dbReference type="EMBL" id="CUS37812.1"/>
    </source>
</evidence>
<dbReference type="Gene3D" id="3.40.1350.10">
    <property type="match status" value="1"/>
</dbReference>
<organism evidence="1 2">
    <name type="scientific">Candidatus Nitrospira nitrosa</name>
    <dbReference type="NCBI Taxonomy" id="1742972"/>
    <lineage>
        <taxon>Bacteria</taxon>
        <taxon>Pseudomonadati</taxon>
        <taxon>Nitrospirota</taxon>
        <taxon>Nitrospiria</taxon>
        <taxon>Nitrospirales</taxon>
        <taxon>Nitrospiraceae</taxon>
        <taxon>Nitrospira</taxon>
    </lineage>
</organism>
<dbReference type="Proteomes" id="UP000199032">
    <property type="component" value="Unassembled WGS sequence"/>
</dbReference>
<protein>
    <recommendedName>
        <fullName evidence="3">Endonuclease NucS</fullName>
    </recommendedName>
</protein>
<dbReference type="EMBL" id="CZQA01000010">
    <property type="protein sequence ID" value="CUS37812.1"/>
    <property type="molecule type" value="Genomic_DNA"/>
</dbReference>
<name>A0A0S4LP75_9BACT</name>
<keyword evidence="2" id="KW-1185">Reference proteome</keyword>
<gene>
    <name evidence="1" type="ORF">COMA1_40269</name>
</gene>
<proteinExistence type="predicted"/>
<dbReference type="OrthoDB" id="9798761at2"/>
<dbReference type="RefSeq" id="WP_090750307.1">
    <property type="nucleotide sequence ID" value="NZ_CZQA01000010.1"/>
</dbReference>
<evidence type="ECO:0008006" key="3">
    <source>
        <dbReference type="Google" id="ProtNLM"/>
    </source>
</evidence>
<evidence type="ECO:0000313" key="2">
    <source>
        <dbReference type="Proteomes" id="UP000199032"/>
    </source>
</evidence>
<sequence>MISPARLAWHSIENNGIRLLQPVKFEQIHLKERGDLQRLFRDQTDIVVEDGMVLAEEFGSWEDSSRRIDLLVLDKDANLVVVELKLTDSGGHMELQALRYAAMVSTMTFA</sequence>